<evidence type="ECO:0000313" key="1">
    <source>
        <dbReference type="EMBL" id="QGZ62708.1"/>
    </source>
</evidence>
<dbReference type="EMBL" id="CP046913">
    <property type="protein sequence ID" value="QGZ62708.1"/>
    <property type="molecule type" value="Genomic_DNA"/>
</dbReference>
<keyword evidence="2" id="KW-1185">Reference proteome</keyword>
<name>A0A7Z2JG91_9BURK</name>
<dbReference type="OrthoDB" id="101857at2"/>
<sequence length="277" mass="31315">MKHAVHQIFYSPETQALLDAGFIALDNTGQRPDWYEYGPIRRFLLNQPLAPDTRYGFLSPKFGQKTGLTAAQVNAFLDATPDDVDVVTFSPYFSNAAFFKNVFEQAEFWHPGIMRTVGEAVALAVPGVNETLLTHGLLMSSAQTVFCNYFVAKPRFWQRWFQLCEVIFQCAESGRGDLAQRLNAPTQYVPPTPAKIFAIERMVSLLLCLESQNWKIRNYNPMQLVADNGLLNGRFRDEMPTLDALKQSALSTGFKEYVERFVALRGTLIERARQGQA</sequence>
<dbReference type="KEGG" id="pacs:FAZ98_13780"/>
<dbReference type="RefSeq" id="WP_158951711.1">
    <property type="nucleotide sequence ID" value="NZ_CP046913.1"/>
</dbReference>
<protein>
    <submittedName>
        <fullName evidence="1">Uncharacterized protein</fullName>
    </submittedName>
</protein>
<dbReference type="Proteomes" id="UP000433577">
    <property type="component" value="Chromosome 1"/>
</dbReference>
<proteinExistence type="predicted"/>
<accession>A0A7Z2JG91</accession>
<reference evidence="1 2" key="1">
    <citation type="submission" date="2019-12" db="EMBL/GenBank/DDBJ databases">
        <title>Paraburkholderia acidiphila 7Q-K02 sp. nov and Paraburkholderia acidisoli DHF22 sp. nov., two strains isolated from forest soil.</title>
        <authorList>
            <person name="Gao Z."/>
            <person name="Qiu L."/>
        </authorList>
    </citation>
    <scope>NUCLEOTIDE SEQUENCE [LARGE SCALE GENOMIC DNA]</scope>
    <source>
        <strain evidence="1 2">DHF22</strain>
    </source>
</reference>
<dbReference type="AlphaFoldDB" id="A0A7Z2JG91"/>
<evidence type="ECO:0000313" key="2">
    <source>
        <dbReference type="Proteomes" id="UP000433577"/>
    </source>
</evidence>
<gene>
    <name evidence="1" type="ORF">FAZ98_13780</name>
</gene>
<organism evidence="1 2">
    <name type="scientific">Paraburkholderia acidisoli</name>
    <dbReference type="NCBI Taxonomy" id="2571748"/>
    <lineage>
        <taxon>Bacteria</taxon>
        <taxon>Pseudomonadati</taxon>
        <taxon>Pseudomonadota</taxon>
        <taxon>Betaproteobacteria</taxon>
        <taxon>Burkholderiales</taxon>
        <taxon>Burkholderiaceae</taxon>
        <taxon>Paraburkholderia</taxon>
    </lineage>
</organism>